<name>A0A3S1BSP1_ELYCH</name>
<dbReference type="Pfam" id="PF07679">
    <property type="entry name" value="I-set"/>
    <property type="match status" value="1"/>
</dbReference>
<dbReference type="InterPro" id="IPR036179">
    <property type="entry name" value="Ig-like_dom_sf"/>
</dbReference>
<dbReference type="STRING" id="188477.A0A3S1BSP1"/>
<dbReference type="EMBL" id="RQTK01000034">
    <property type="protein sequence ID" value="RUS90395.1"/>
    <property type="molecule type" value="Genomic_DNA"/>
</dbReference>
<dbReference type="InterPro" id="IPR013783">
    <property type="entry name" value="Ig-like_fold"/>
</dbReference>
<dbReference type="Proteomes" id="UP000271974">
    <property type="component" value="Unassembled WGS sequence"/>
</dbReference>
<dbReference type="PANTHER" id="PTHR47633:SF4">
    <property type="entry name" value="MYOPALLADIN ISOFORM X1"/>
    <property type="match status" value="1"/>
</dbReference>
<comment type="caution">
    <text evidence="2">The sequence shown here is derived from an EMBL/GenBank/DDBJ whole genome shotgun (WGS) entry which is preliminary data.</text>
</comment>
<evidence type="ECO:0000259" key="1">
    <source>
        <dbReference type="PROSITE" id="PS50835"/>
    </source>
</evidence>
<accession>A0A3S1BSP1</accession>
<sequence>MVIVSSRDVEKEKVVSEVFKDEVQQQLSAPAPEPVVVSSAKLPATKSHPGLAPIEAVIPIQPKQKQFREYQQSAVQEYIRREGEAPLPEDLYDKEHQRPARFKTQIKDLLDLKENDAAHFECKLLPLGDPTTKVEWFKDGEPLHHGTRYKPSYDFGFVTLDIMWVYAEDSGVYECRATNDYGQDSTSATI</sequence>
<dbReference type="CDD" id="cd00096">
    <property type="entry name" value="Ig"/>
    <property type="match status" value="1"/>
</dbReference>
<feature type="non-terminal residue" evidence="2">
    <location>
        <position position="190"/>
    </location>
</feature>
<organism evidence="2 3">
    <name type="scientific">Elysia chlorotica</name>
    <name type="common">Eastern emerald elysia</name>
    <name type="synonym">Sea slug</name>
    <dbReference type="NCBI Taxonomy" id="188477"/>
    <lineage>
        <taxon>Eukaryota</taxon>
        <taxon>Metazoa</taxon>
        <taxon>Spiralia</taxon>
        <taxon>Lophotrochozoa</taxon>
        <taxon>Mollusca</taxon>
        <taxon>Gastropoda</taxon>
        <taxon>Heterobranchia</taxon>
        <taxon>Euthyneura</taxon>
        <taxon>Panpulmonata</taxon>
        <taxon>Sacoglossa</taxon>
        <taxon>Placobranchoidea</taxon>
        <taxon>Plakobranchidae</taxon>
        <taxon>Elysia</taxon>
    </lineage>
</organism>
<evidence type="ECO:0000313" key="3">
    <source>
        <dbReference type="Proteomes" id="UP000271974"/>
    </source>
</evidence>
<dbReference type="PANTHER" id="PTHR47633">
    <property type="entry name" value="IMMUNOGLOBULIN"/>
    <property type="match status" value="1"/>
</dbReference>
<dbReference type="OrthoDB" id="6154562at2759"/>
<dbReference type="SUPFAM" id="SSF48726">
    <property type="entry name" value="Immunoglobulin"/>
    <property type="match status" value="1"/>
</dbReference>
<reference evidence="2 3" key="1">
    <citation type="submission" date="2019-01" db="EMBL/GenBank/DDBJ databases">
        <title>A draft genome assembly of the solar-powered sea slug Elysia chlorotica.</title>
        <authorList>
            <person name="Cai H."/>
            <person name="Li Q."/>
            <person name="Fang X."/>
            <person name="Li J."/>
            <person name="Curtis N.E."/>
            <person name="Altenburger A."/>
            <person name="Shibata T."/>
            <person name="Feng M."/>
            <person name="Maeda T."/>
            <person name="Schwartz J.A."/>
            <person name="Shigenobu S."/>
            <person name="Lundholm N."/>
            <person name="Nishiyama T."/>
            <person name="Yang H."/>
            <person name="Hasebe M."/>
            <person name="Li S."/>
            <person name="Pierce S.K."/>
            <person name="Wang J."/>
        </authorList>
    </citation>
    <scope>NUCLEOTIDE SEQUENCE [LARGE SCALE GENOMIC DNA]</scope>
    <source>
        <strain evidence="2">EC2010</strain>
        <tissue evidence="2">Whole organism of an adult</tissue>
    </source>
</reference>
<gene>
    <name evidence="2" type="ORF">EGW08_001890</name>
</gene>
<dbReference type="PROSITE" id="PS50835">
    <property type="entry name" value="IG_LIKE"/>
    <property type="match status" value="1"/>
</dbReference>
<evidence type="ECO:0000313" key="2">
    <source>
        <dbReference type="EMBL" id="RUS90395.1"/>
    </source>
</evidence>
<dbReference type="InterPro" id="IPR007110">
    <property type="entry name" value="Ig-like_dom"/>
</dbReference>
<proteinExistence type="predicted"/>
<dbReference type="FunFam" id="2.60.40.10:FF:000962">
    <property type="entry name" value="titin isoform X1"/>
    <property type="match status" value="1"/>
</dbReference>
<feature type="domain" description="Ig-like" evidence="1">
    <location>
        <begin position="99"/>
        <end position="190"/>
    </location>
</feature>
<dbReference type="Gene3D" id="2.60.40.10">
    <property type="entry name" value="Immunoglobulins"/>
    <property type="match status" value="1"/>
</dbReference>
<keyword evidence="3" id="KW-1185">Reference proteome</keyword>
<dbReference type="AlphaFoldDB" id="A0A3S1BSP1"/>
<protein>
    <recommendedName>
        <fullName evidence="1">Ig-like domain-containing protein</fullName>
    </recommendedName>
</protein>
<dbReference type="InterPro" id="IPR013098">
    <property type="entry name" value="Ig_I-set"/>
</dbReference>